<dbReference type="PANTHER" id="PTHR18901">
    <property type="entry name" value="2-DEOXYGLUCOSE-6-PHOSPHATE PHOSPHATASE 2"/>
    <property type="match status" value="1"/>
</dbReference>
<protein>
    <submittedName>
        <fullName evidence="2">Uncharacterized protein</fullName>
    </submittedName>
</protein>
<dbReference type="SUPFAM" id="SSF56784">
    <property type="entry name" value="HAD-like"/>
    <property type="match status" value="1"/>
</dbReference>
<dbReference type="Pfam" id="PF00702">
    <property type="entry name" value="Hydrolase"/>
    <property type="match status" value="1"/>
</dbReference>
<dbReference type="Gene3D" id="3.40.50.1000">
    <property type="entry name" value="HAD superfamily/HAD-like"/>
    <property type="match status" value="1"/>
</dbReference>
<reference evidence="2" key="1">
    <citation type="submission" date="2022-10" db="EMBL/GenBank/DDBJ databases">
        <authorList>
            <person name="Chen Y."/>
            <person name="Dougan E. K."/>
            <person name="Chan C."/>
            <person name="Rhodes N."/>
            <person name="Thang M."/>
        </authorList>
    </citation>
    <scope>NUCLEOTIDE SEQUENCE</scope>
</reference>
<dbReference type="InterPro" id="IPR006439">
    <property type="entry name" value="HAD-SF_hydro_IA"/>
</dbReference>
<evidence type="ECO:0000313" key="2">
    <source>
        <dbReference type="EMBL" id="CAI3997581.1"/>
    </source>
</evidence>
<dbReference type="NCBIfam" id="TIGR01549">
    <property type="entry name" value="HAD-SF-IA-v1"/>
    <property type="match status" value="1"/>
</dbReference>
<dbReference type="NCBIfam" id="TIGR01509">
    <property type="entry name" value="HAD-SF-IA-v3"/>
    <property type="match status" value="1"/>
</dbReference>
<organism evidence="2">
    <name type="scientific">Cladocopium goreaui</name>
    <dbReference type="NCBI Taxonomy" id="2562237"/>
    <lineage>
        <taxon>Eukaryota</taxon>
        <taxon>Sar</taxon>
        <taxon>Alveolata</taxon>
        <taxon>Dinophyceae</taxon>
        <taxon>Suessiales</taxon>
        <taxon>Symbiodiniaceae</taxon>
        <taxon>Cladocopium</taxon>
    </lineage>
</organism>
<dbReference type="PRINTS" id="PR00413">
    <property type="entry name" value="HADHALOGNASE"/>
</dbReference>
<dbReference type="SFLD" id="SFLDG01129">
    <property type="entry name" value="C1.5:_HAD__Beta-PGM__Phosphata"/>
    <property type="match status" value="1"/>
</dbReference>
<dbReference type="AlphaFoldDB" id="A0A9P1G2X5"/>
<dbReference type="SFLD" id="SFLDG01135">
    <property type="entry name" value="C1.5.6:_HAD__Beta-PGM__Phospha"/>
    <property type="match status" value="1"/>
</dbReference>
<reference evidence="3" key="2">
    <citation type="submission" date="2024-04" db="EMBL/GenBank/DDBJ databases">
        <authorList>
            <person name="Chen Y."/>
            <person name="Shah S."/>
            <person name="Dougan E. K."/>
            <person name="Thang M."/>
            <person name="Chan C."/>
        </authorList>
    </citation>
    <scope>NUCLEOTIDE SEQUENCE [LARGE SCALE GENOMIC DNA]</scope>
</reference>
<dbReference type="Gene3D" id="1.10.150.240">
    <property type="entry name" value="Putative phosphatase, domain 2"/>
    <property type="match status" value="1"/>
</dbReference>
<dbReference type="SFLD" id="SFLDS00003">
    <property type="entry name" value="Haloacid_Dehalogenase"/>
    <property type="match status" value="1"/>
</dbReference>
<gene>
    <name evidence="2" type="ORF">C1SCF055_LOCUS23951</name>
</gene>
<evidence type="ECO:0000313" key="4">
    <source>
        <dbReference type="Proteomes" id="UP001152797"/>
    </source>
</evidence>
<dbReference type="PANTHER" id="PTHR18901:SF38">
    <property type="entry name" value="PSEUDOURIDINE-5'-PHOSPHATASE"/>
    <property type="match status" value="1"/>
</dbReference>
<dbReference type="Proteomes" id="UP001152797">
    <property type="component" value="Unassembled WGS sequence"/>
</dbReference>
<name>A0A9P1G2X5_9DINO</name>
<sequence length="250" mass="27700">MASMSTCTSCGLVLAGLGLWVSSRREDQKSNKRKVQAVIFDLDGTLIDFEGVSHVALEAPLARRGAKLPWELHGKIVGRKAEDWSAQILEELKMPKTVLKAEKYVQVLYGTIQAWPGTLHLLRRLKEMEVPMAIATSSPRPSFNQKMEYHKEILKLMDVVVTGDEVKRGKPQPDIFLEAARRLGKDATKCLVFEDSALGIAGAQAAGSLTVALPDPRFPENARKLADLKPTWLLKDGIGQFDPEELELEI</sequence>
<evidence type="ECO:0000313" key="3">
    <source>
        <dbReference type="EMBL" id="CAL1150956.1"/>
    </source>
</evidence>
<comment type="caution">
    <text evidence="2">The sequence shown here is derived from an EMBL/GenBank/DDBJ whole genome shotgun (WGS) entry which is preliminary data.</text>
</comment>
<dbReference type="InterPro" id="IPR036412">
    <property type="entry name" value="HAD-like_sf"/>
</dbReference>
<dbReference type="OrthoDB" id="40579at2759"/>
<dbReference type="InterPro" id="IPR023214">
    <property type="entry name" value="HAD_sf"/>
</dbReference>
<evidence type="ECO:0000256" key="1">
    <source>
        <dbReference type="SAM" id="SignalP"/>
    </source>
</evidence>
<dbReference type="EMBL" id="CAMXCT030002356">
    <property type="protein sequence ID" value="CAL4784893.1"/>
    <property type="molecule type" value="Genomic_DNA"/>
</dbReference>
<dbReference type="GO" id="GO:0016791">
    <property type="term" value="F:phosphatase activity"/>
    <property type="evidence" value="ECO:0007669"/>
    <property type="project" value="TreeGrafter"/>
</dbReference>
<dbReference type="EMBL" id="CAMXCT010002356">
    <property type="protein sequence ID" value="CAI3997581.1"/>
    <property type="molecule type" value="Genomic_DNA"/>
</dbReference>
<keyword evidence="4" id="KW-1185">Reference proteome</keyword>
<dbReference type="InterPro" id="IPR023198">
    <property type="entry name" value="PGP-like_dom2"/>
</dbReference>
<proteinExistence type="predicted"/>
<feature type="signal peptide" evidence="1">
    <location>
        <begin position="1"/>
        <end position="23"/>
    </location>
</feature>
<dbReference type="EMBL" id="CAMXCT020002356">
    <property type="protein sequence ID" value="CAL1150956.1"/>
    <property type="molecule type" value="Genomic_DNA"/>
</dbReference>
<accession>A0A9P1G2X5</accession>
<feature type="chain" id="PRO_5043272420" evidence="1">
    <location>
        <begin position="24"/>
        <end position="250"/>
    </location>
</feature>
<keyword evidence="1" id="KW-0732">Signal</keyword>